<dbReference type="PIRSF" id="PIRSF005962">
    <property type="entry name" value="Pept_M20D_amidohydro"/>
    <property type="match status" value="1"/>
</dbReference>
<dbReference type="InterPro" id="IPR011650">
    <property type="entry name" value="Peptidase_M20_dimer"/>
</dbReference>
<evidence type="ECO:0000259" key="2">
    <source>
        <dbReference type="Pfam" id="PF07687"/>
    </source>
</evidence>
<keyword evidence="4" id="KW-1185">Reference proteome</keyword>
<dbReference type="PANTHER" id="PTHR11014">
    <property type="entry name" value="PEPTIDASE M20 FAMILY MEMBER"/>
    <property type="match status" value="1"/>
</dbReference>
<accession>A0A4P9C634</accession>
<keyword evidence="3" id="KW-0378">Hydrolase</keyword>
<dbReference type="NCBIfam" id="TIGR01891">
    <property type="entry name" value="amidohydrolases"/>
    <property type="match status" value="1"/>
</dbReference>
<protein>
    <submittedName>
        <fullName evidence="3">Amidohydrolase</fullName>
    </submittedName>
</protein>
<reference evidence="3 4" key="1">
    <citation type="submission" date="2018-05" db="EMBL/GenBank/DDBJ databases">
        <title>Genome comparison of Eubacterium sp.</title>
        <authorList>
            <person name="Feng Y."/>
            <person name="Sanchez-Andrea I."/>
            <person name="Stams A.J.M."/>
            <person name="De Vos W.M."/>
        </authorList>
    </citation>
    <scope>NUCLEOTIDE SEQUENCE [LARGE SCALE GENOMIC DNA]</scope>
    <source>
        <strain evidence="3 4">YI</strain>
    </source>
</reference>
<organism evidence="3 4">
    <name type="scientific">Eubacterium maltosivorans</name>
    <dbReference type="NCBI Taxonomy" id="2041044"/>
    <lineage>
        <taxon>Bacteria</taxon>
        <taxon>Bacillati</taxon>
        <taxon>Bacillota</taxon>
        <taxon>Clostridia</taxon>
        <taxon>Eubacteriales</taxon>
        <taxon>Eubacteriaceae</taxon>
        <taxon>Eubacterium</taxon>
    </lineage>
</organism>
<keyword evidence="1" id="KW-0479">Metal-binding</keyword>
<dbReference type="Proteomes" id="UP000218387">
    <property type="component" value="Chromosome"/>
</dbReference>
<dbReference type="SUPFAM" id="SSF53187">
    <property type="entry name" value="Zn-dependent exopeptidases"/>
    <property type="match status" value="1"/>
</dbReference>
<gene>
    <name evidence="3" type="ORF">CPZ25_005215</name>
</gene>
<dbReference type="GO" id="GO:0046872">
    <property type="term" value="F:metal ion binding"/>
    <property type="evidence" value="ECO:0007669"/>
    <property type="project" value="UniProtKB-KW"/>
</dbReference>
<dbReference type="Pfam" id="PF01546">
    <property type="entry name" value="Peptidase_M20"/>
    <property type="match status" value="1"/>
</dbReference>
<dbReference type="AlphaFoldDB" id="A0A4P9C634"/>
<name>A0A4P9C634_EUBML</name>
<keyword evidence="1" id="KW-0464">Manganese</keyword>
<dbReference type="CDD" id="cd03886">
    <property type="entry name" value="M20_Acy1"/>
    <property type="match status" value="1"/>
</dbReference>
<sequence length="384" mass="41494">MTQIKTEIHALLPEIILLRRQLHQNPELSLEEYQTADCIEAHLDALSIPHRRIEPTGVVADLIVNPGYPTTAIRAEIDALPIADEKAVPYASRTPGVSHACGHDGITALTLGLARLLSAHKDELSTNIRFLFEPAEETGRGARLLMDGGALESPKPDQLIIFHFANSEPFGMEIQEEASTATVAGLKIEVTGSSGHWAEASLGNSAVSAAASLLCDIEGLNATAVTQRPFIIGFGTINGGVKSNVIPDACVMEGTLRAFTESDFDLLLSAIRRMAENTEKRTGTQIRVGLSHRTPAVINDPRLIQKGFAAGQTVFGSRCVLSGSPFLVGDNAGWYFKELPGLRIVFFAAQDTAPNYPIHHPKFDFNEGIFGPALETLYKMLLSF</sequence>
<dbReference type="GO" id="GO:0016787">
    <property type="term" value="F:hydrolase activity"/>
    <property type="evidence" value="ECO:0007669"/>
    <property type="project" value="UniProtKB-KW"/>
</dbReference>
<dbReference type="PANTHER" id="PTHR11014:SF63">
    <property type="entry name" value="METALLOPEPTIDASE, PUTATIVE (AFU_ORTHOLOGUE AFUA_6G09600)-RELATED"/>
    <property type="match status" value="1"/>
</dbReference>
<dbReference type="InterPro" id="IPR002933">
    <property type="entry name" value="Peptidase_M20"/>
</dbReference>
<evidence type="ECO:0000256" key="1">
    <source>
        <dbReference type="PIRSR" id="PIRSR005962-1"/>
    </source>
</evidence>
<evidence type="ECO:0000313" key="3">
    <source>
        <dbReference type="EMBL" id="QCT70754.1"/>
    </source>
</evidence>
<feature type="binding site" evidence="1">
    <location>
        <position position="359"/>
    </location>
    <ligand>
        <name>Mn(2+)</name>
        <dbReference type="ChEBI" id="CHEBI:29035"/>
        <label>2</label>
    </ligand>
</feature>
<dbReference type="InterPro" id="IPR017439">
    <property type="entry name" value="Amidohydrolase"/>
</dbReference>
<dbReference type="Gene3D" id="3.30.70.360">
    <property type="match status" value="1"/>
</dbReference>
<feature type="binding site" evidence="1">
    <location>
        <position position="101"/>
    </location>
    <ligand>
        <name>Mn(2+)</name>
        <dbReference type="ChEBI" id="CHEBI:29035"/>
        <label>2</label>
    </ligand>
</feature>
<feature type="binding site" evidence="1">
    <location>
        <position position="103"/>
    </location>
    <ligand>
        <name>Mn(2+)</name>
        <dbReference type="ChEBI" id="CHEBI:29035"/>
        <label>2</label>
    </ligand>
</feature>
<comment type="cofactor">
    <cofactor evidence="1">
        <name>Mn(2+)</name>
        <dbReference type="ChEBI" id="CHEBI:29035"/>
    </cofactor>
    <text evidence="1">The Mn(2+) ion enhances activity.</text>
</comment>
<feature type="domain" description="Peptidase M20 dimerisation" evidence="2">
    <location>
        <begin position="183"/>
        <end position="280"/>
    </location>
</feature>
<dbReference type="Gene3D" id="3.40.630.10">
    <property type="entry name" value="Zn peptidases"/>
    <property type="match status" value="1"/>
</dbReference>
<feature type="binding site" evidence="1">
    <location>
        <position position="163"/>
    </location>
    <ligand>
        <name>Mn(2+)</name>
        <dbReference type="ChEBI" id="CHEBI:29035"/>
        <label>2</label>
    </ligand>
</feature>
<dbReference type="EMBL" id="CP029487">
    <property type="protein sequence ID" value="QCT70754.1"/>
    <property type="molecule type" value="Genomic_DNA"/>
</dbReference>
<evidence type="ECO:0000313" key="4">
    <source>
        <dbReference type="Proteomes" id="UP000218387"/>
    </source>
</evidence>
<dbReference type="InterPro" id="IPR036264">
    <property type="entry name" value="Bact_exopeptidase_dim_dom"/>
</dbReference>
<proteinExistence type="predicted"/>
<feature type="binding site" evidence="1">
    <location>
        <position position="137"/>
    </location>
    <ligand>
        <name>Mn(2+)</name>
        <dbReference type="ChEBI" id="CHEBI:29035"/>
        <label>2</label>
    </ligand>
</feature>
<dbReference type="RefSeq" id="WP_096919631.1">
    <property type="nucleotide sequence ID" value="NZ_CP029487.1"/>
</dbReference>
<dbReference type="SUPFAM" id="SSF55031">
    <property type="entry name" value="Bacterial exopeptidase dimerisation domain"/>
    <property type="match status" value="1"/>
</dbReference>
<dbReference type="Pfam" id="PF07687">
    <property type="entry name" value="M20_dimer"/>
    <property type="match status" value="1"/>
</dbReference>
<dbReference type="KEGG" id="emt:CPZ25_005215"/>